<dbReference type="AlphaFoldDB" id="A0AAV7U4J1"/>
<comment type="caution">
    <text evidence="4">The sequence shown here is derived from an EMBL/GenBank/DDBJ whole genome shotgun (WGS) entry which is preliminary data.</text>
</comment>
<protein>
    <submittedName>
        <fullName evidence="4">Uncharacterized protein</fullName>
    </submittedName>
</protein>
<evidence type="ECO:0000256" key="3">
    <source>
        <dbReference type="SAM" id="MobiDB-lite"/>
    </source>
</evidence>
<keyword evidence="2" id="KW-0067">ATP-binding</keyword>
<feature type="compositionally biased region" description="Basic and acidic residues" evidence="3">
    <location>
        <begin position="18"/>
        <end position="40"/>
    </location>
</feature>
<gene>
    <name evidence="4" type="ORF">NDU88_000403</name>
</gene>
<name>A0AAV7U4J1_PLEWA</name>
<feature type="compositionally biased region" description="Polar residues" evidence="3">
    <location>
        <begin position="41"/>
        <end position="58"/>
    </location>
</feature>
<proteinExistence type="predicted"/>
<evidence type="ECO:0000313" key="5">
    <source>
        <dbReference type="Proteomes" id="UP001066276"/>
    </source>
</evidence>
<evidence type="ECO:0000256" key="1">
    <source>
        <dbReference type="ARBA" id="ARBA00022741"/>
    </source>
</evidence>
<dbReference type="PANTHER" id="PTHR16305">
    <property type="entry name" value="TESTICULAR SOLUBLE ADENYLYL CYCLASE"/>
    <property type="match status" value="1"/>
</dbReference>
<dbReference type="GO" id="GO:0004016">
    <property type="term" value="F:adenylate cyclase activity"/>
    <property type="evidence" value="ECO:0007669"/>
    <property type="project" value="TreeGrafter"/>
</dbReference>
<dbReference type="GO" id="GO:0005737">
    <property type="term" value="C:cytoplasm"/>
    <property type="evidence" value="ECO:0007669"/>
    <property type="project" value="TreeGrafter"/>
</dbReference>
<feature type="compositionally biased region" description="Polar residues" evidence="3">
    <location>
        <begin position="1"/>
        <end position="15"/>
    </location>
</feature>
<feature type="compositionally biased region" description="Basic and acidic residues" evidence="3">
    <location>
        <begin position="63"/>
        <end position="83"/>
    </location>
</feature>
<evidence type="ECO:0000313" key="4">
    <source>
        <dbReference type="EMBL" id="KAJ1183586.1"/>
    </source>
</evidence>
<reference evidence="4" key="1">
    <citation type="journal article" date="2022" name="bioRxiv">
        <title>Sequencing and chromosome-scale assembly of the giantPleurodeles waltlgenome.</title>
        <authorList>
            <person name="Brown T."/>
            <person name="Elewa A."/>
            <person name="Iarovenko S."/>
            <person name="Subramanian E."/>
            <person name="Araus A.J."/>
            <person name="Petzold A."/>
            <person name="Susuki M."/>
            <person name="Suzuki K.-i.T."/>
            <person name="Hayashi T."/>
            <person name="Toyoda A."/>
            <person name="Oliveira C."/>
            <person name="Osipova E."/>
            <person name="Leigh N.D."/>
            <person name="Simon A."/>
            <person name="Yun M.H."/>
        </authorList>
    </citation>
    <scope>NUCLEOTIDE SEQUENCE</scope>
    <source>
        <strain evidence="4">20211129_DDA</strain>
        <tissue evidence="4">Liver</tissue>
    </source>
</reference>
<organism evidence="4 5">
    <name type="scientific">Pleurodeles waltl</name>
    <name type="common">Iberian ribbed newt</name>
    <dbReference type="NCBI Taxonomy" id="8319"/>
    <lineage>
        <taxon>Eukaryota</taxon>
        <taxon>Metazoa</taxon>
        <taxon>Chordata</taxon>
        <taxon>Craniata</taxon>
        <taxon>Vertebrata</taxon>
        <taxon>Euteleostomi</taxon>
        <taxon>Amphibia</taxon>
        <taxon>Batrachia</taxon>
        <taxon>Caudata</taxon>
        <taxon>Salamandroidea</taxon>
        <taxon>Salamandridae</taxon>
        <taxon>Pleurodelinae</taxon>
        <taxon>Pleurodeles</taxon>
    </lineage>
</organism>
<sequence length="214" mass="23961">MQSLNETRNAASSAQCAHDNKVRLEGRRTPPPSRDERTSPSDRMQSPNETGNAASSAQCAPDNKVRLEGRRTPPPSRDERTSPSDRLFGTPPLKRQHNVDEPHSALLAPSSCIALAQLDHMSTSEQMAVKCASVIGQTFLFKLLHHILPERSQKKVVHTLMSLVKSRIFECASPRPENRNERGRNGFCFCPEETTASGKEEMRYQCIRVQEAKR</sequence>
<evidence type="ECO:0000256" key="2">
    <source>
        <dbReference type="ARBA" id="ARBA00022840"/>
    </source>
</evidence>
<keyword evidence="1" id="KW-0547">Nucleotide-binding</keyword>
<dbReference type="Proteomes" id="UP001066276">
    <property type="component" value="Chromosome 3_1"/>
</dbReference>
<dbReference type="GO" id="GO:0005524">
    <property type="term" value="F:ATP binding"/>
    <property type="evidence" value="ECO:0007669"/>
    <property type="project" value="UniProtKB-KW"/>
</dbReference>
<keyword evidence="5" id="KW-1185">Reference proteome</keyword>
<accession>A0AAV7U4J1</accession>
<dbReference type="EMBL" id="JANPWB010000005">
    <property type="protein sequence ID" value="KAJ1183586.1"/>
    <property type="molecule type" value="Genomic_DNA"/>
</dbReference>
<dbReference type="PANTHER" id="PTHR16305:SF28">
    <property type="entry name" value="GUANYLATE CYCLASE DOMAIN-CONTAINING PROTEIN"/>
    <property type="match status" value="1"/>
</dbReference>
<feature type="region of interest" description="Disordered" evidence="3">
    <location>
        <begin position="1"/>
        <end position="98"/>
    </location>
</feature>